<organism evidence="2 3">
    <name type="scientific">Peronospora belbahrii</name>
    <dbReference type="NCBI Taxonomy" id="622444"/>
    <lineage>
        <taxon>Eukaryota</taxon>
        <taxon>Sar</taxon>
        <taxon>Stramenopiles</taxon>
        <taxon>Oomycota</taxon>
        <taxon>Peronosporomycetes</taxon>
        <taxon>Peronosporales</taxon>
        <taxon>Peronosporaceae</taxon>
        <taxon>Peronospora</taxon>
    </lineage>
</organism>
<feature type="region of interest" description="Disordered" evidence="1">
    <location>
        <begin position="268"/>
        <end position="296"/>
    </location>
</feature>
<dbReference type="EMBL" id="CAKLCB010000375">
    <property type="protein sequence ID" value="CAH0521102.1"/>
    <property type="molecule type" value="Genomic_DNA"/>
</dbReference>
<feature type="compositionally biased region" description="Basic and acidic residues" evidence="1">
    <location>
        <begin position="286"/>
        <end position="296"/>
    </location>
</feature>
<proteinExistence type="predicted"/>
<sequence length="296" mass="33059">MSHSHDNNNMSMRWKMVPEQYTVIWVCGECGISLRNFSRNENKVGAQIAVLQHADGVTTGISNCRLGDQLITINTERVDALRFSQIIDMLKTTKRPISLGFRTNANMQTSPRNAPSSSTKVQNTTGESRSNHFFPRGGPVESKTIKKTLSLPVADRCLMSGDNYTNGSKSCDGDESSEVVRRTLDHSGYGDLKSKFRSSSGEATAFDCSTITSVQSSSWTLSDDLEIWCREQEEMHSDIILLLTETVMRCERLQQENLDQLQNLMQLSASSPHQRDRSGTTSSYADTEKVRNVEVD</sequence>
<name>A0ABN8D6P9_9STRA</name>
<comment type="caution">
    <text evidence="2">The sequence shown here is derived from an EMBL/GenBank/DDBJ whole genome shotgun (WGS) entry which is preliminary data.</text>
</comment>
<evidence type="ECO:0008006" key="4">
    <source>
        <dbReference type="Google" id="ProtNLM"/>
    </source>
</evidence>
<accession>A0ABN8D6P9</accession>
<gene>
    <name evidence="2" type="ORF">PBS001_LOCUS7562</name>
</gene>
<evidence type="ECO:0000313" key="3">
    <source>
        <dbReference type="Proteomes" id="UP001158986"/>
    </source>
</evidence>
<evidence type="ECO:0000313" key="2">
    <source>
        <dbReference type="EMBL" id="CAH0521102.1"/>
    </source>
</evidence>
<feature type="region of interest" description="Disordered" evidence="1">
    <location>
        <begin position="104"/>
        <end position="139"/>
    </location>
</feature>
<reference evidence="2 3" key="1">
    <citation type="submission" date="2021-11" db="EMBL/GenBank/DDBJ databases">
        <authorList>
            <person name="Islam A."/>
            <person name="Islam S."/>
            <person name="Flora M.S."/>
            <person name="Rahman M."/>
            <person name="Ziaur R.M."/>
            <person name="Epstein J.H."/>
            <person name="Hassan M."/>
            <person name="Klassen M."/>
            <person name="Woodard K."/>
            <person name="Webb A."/>
            <person name="Webby R.J."/>
            <person name="El Zowalaty M.E."/>
        </authorList>
    </citation>
    <scope>NUCLEOTIDE SEQUENCE [LARGE SCALE GENOMIC DNA]</scope>
    <source>
        <strain evidence="2">Pbs1</strain>
    </source>
</reference>
<keyword evidence="3" id="KW-1185">Reference proteome</keyword>
<evidence type="ECO:0000256" key="1">
    <source>
        <dbReference type="SAM" id="MobiDB-lite"/>
    </source>
</evidence>
<feature type="compositionally biased region" description="Polar residues" evidence="1">
    <location>
        <begin position="104"/>
        <end position="128"/>
    </location>
</feature>
<dbReference type="Proteomes" id="UP001158986">
    <property type="component" value="Unassembled WGS sequence"/>
</dbReference>
<protein>
    <recommendedName>
        <fullName evidence="4">PDZ domain-containing protein</fullName>
    </recommendedName>
</protein>